<gene>
    <name evidence="1" type="ORF">EEL30_06500</name>
</gene>
<organism evidence="1 2">
    <name type="scientific">Brevibacillus laterosporus</name>
    <name type="common">Bacillus laterosporus</name>
    <dbReference type="NCBI Taxonomy" id="1465"/>
    <lineage>
        <taxon>Bacteria</taxon>
        <taxon>Bacillati</taxon>
        <taxon>Bacillota</taxon>
        <taxon>Bacilli</taxon>
        <taxon>Bacillales</taxon>
        <taxon>Paenibacillaceae</taxon>
        <taxon>Brevibacillus</taxon>
    </lineage>
</organism>
<protein>
    <submittedName>
        <fullName evidence="1">Uncharacterized protein</fullName>
    </submittedName>
</protein>
<dbReference type="EMBL" id="CP033464">
    <property type="protein sequence ID" value="QDX92047.1"/>
    <property type="molecule type" value="Genomic_DNA"/>
</dbReference>
<sequence length="84" mass="9946">MNLKEGDKVRAIRKMRVTDIEDDQFNHTIKKGDIGIFQRKFIWSDYDDSEQLEFEFPSGGVYLEPEFANESVEKIEEEANEQRD</sequence>
<dbReference type="AlphaFoldDB" id="A0A518V4Y1"/>
<proteinExistence type="predicted"/>
<evidence type="ECO:0000313" key="2">
    <source>
        <dbReference type="Proteomes" id="UP000319432"/>
    </source>
</evidence>
<name>A0A518V4Y1_BRELA</name>
<accession>A0A518V4Y1</accession>
<reference evidence="1 2" key="1">
    <citation type="submission" date="2018-11" db="EMBL/GenBank/DDBJ databases">
        <title>Phylogenetic determinants of toxin gene distribution in genomes of Brevibacillus laterosporus.</title>
        <authorList>
            <person name="Glare T.R."/>
            <person name="Durrant A."/>
            <person name="Berry C."/>
            <person name="Palma L."/>
            <person name="Ormskirk M."/>
            <person name="Cox M.O."/>
        </authorList>
    </citation>
    <scope>NUCLEOTIDE SEQUENCE [LARGE SCALE GENOMIC DNA]</scope>
    <source>
        <strain evidence="1 2">1821L</strain>
    </source>
</reference>
<evidence type="ECO:0000313" key="1">
    <source>
        <dbReference type="EMBL" id="QDX92047.1"/>
    </source>
</evidence>
<keyword evidence="2" id="KW-1185">Reference proteome</keyword>
<dbReference type="Proteomes" id="UP000319432">
    <property type="component" value="Chromosome"/>
</dbReference>